<dbReference type="InterPro" id="IPR018202">
    <property type="entry name" value="Ser_caboxypep_ser_AS"/>
</dbReference>
<keyword evidence="6" id="KW-0732">Signal</keyword>
<dbReference type="EMBL" id="JH711580">
    <property type="protein sequence ID" value="EIW79592.1"/>
    <property type="molecule type" value="Genomic_DNA"/>
</dbReference>
<proteinExistence type="inferred from homology"/>
<dbReference type="Pfam" id="PF00450">
    <property type="entry name" value="Peptidase_S10"/>
    <property type="match status" value="1"/>
</dbReference>
<dbReference type="PROSITE" id="PS00131">
    <property type="entry name" value="CARBOXYPEPT_SER_SER"/>
    <property type="match status" value="1"/>
</dbReference>
<dbReference type="Gene3D" id="3.40.50.1820">
    <property type="entry name" value="alpha/beta hydrolase"/>
    <property type="match status" value="1"/>
</dbReference>
<dbReference type="InterPro" id="IPR029058">
    <property type="entry name" value="AB_hydrolase_fold"/>
</dbReference>
<dbReference type="InterPro" id="IPR001563">
    <property type="entry name" value="Peptidase_S10"/>
</dbReference>
<dbReference type="KEGG" id="cput:CONPUDRAFT_166338"/>
<keyword evidence="2 6" id="KW-0121">Carboxypeptidase</keyword>
<keyword evidence="4 6" id="KW-0378">Hydrolase</keyword>
<dbReference type="RefSeq" id="XP_007769980.1">
    <property type="nucleotide sequence ID" value="XM_007771790.1"/>
</dbReference>
<dbReference type="GO" id="GO:0006508">
    <property type="term" value="P:proteolysis"/>
    <property type="evidence" value="ECO:0007669"/>
    <property type="project" value="UniProtKB-KW"/>
</dbReference>
<dbReference type="SUPFAM" id="SSF53474">
    <property type="entry name" value="alpha/beta-Hydrolases"/>
    <property type="match status" value="1"/>
</dbReference>
<evidence type="ECO:0000313" key="7">
    <source>
        <dbReference type="EMBL" id="EIW79592.1"/>
    </source>
</evidence>
<feature type="chain" id="PRO_5024469780" description="Carboxypeptidase" evidence="6">
    <location>
        <begin position="18"/>
        <end position="476"/>
    </location>
</feature>
<evidence type="ECO:0000256" key="6">
    <source>
        <dbReference type="RuleBase" id="RU361156"/>
    </source>
</evidence>
<evidence type="ECO:0000256" key="2">
    <source>
        <dbReference type="ARBA" id="ARBA00022645"/>
    </source>
</evidence>
<evidence type="ECO:0000256" key="5">
    <source>
        <dbReference type="ARBA" id="ARBA00023180"/>
    </source>
</evidence>
<dbReference type="Proteomes" id="UP000053558">
    <property type="component" value="Unassembled WGS sequence"/>
</dbReference>
<comment type="caution">
    <text evidence="7">The sequence shown here is derived from an EMBL/GenBank/DDBJ whole genome shotgun (WGS) entry which is preliminary data.</text>
</comment>
<sequence>MFSWAIAALALAASSSAASISSAAAGISSPHIHARSQVMNDTGLRYVQNSGVCETTPGVNQVSGYVDVGQNQSMWFWFFEARENPENAPFTIWVQGGPGCSSMIGLFQENGPCTVNADNETVYNPYSWNNASNIIYVDQPIGTGFSYGTDTANSTVAAAPPVWTLFQMLFETGLFSNYSSREIILGTESYGGHYGPEFVTYFNQQNSLIESGAIQGVPIKITAMLINNGFYDPYLQNNAALNFSTYAPGYGQLVSDEVLANISNALYMPGGCNDLELQCYAAGNLETSASDDICYQALVYCADYVVTASIGDRDEYDLRQGPNQTFPPEYYVNYLQETSVGQKIGAEVPYAECDAVPYYAMWNTGDNAKTLLPQLSELVNSGLRVLLWHGDADIVCNWLGGLSVAQNLIWYGNETFNATPMTNITVNGKTVAAVQNAYNFTFARVYGSGHEVAAFIPEGALAIFRQVIAYEPLHSV</sequence>
<evidence type="ECO:0000256" key="4">
    <source>
        <dbReference type="ARBA" id="ARBA00022801"/>
    </source>
</evidence>
<keyword evidence="8" id="KW-1185">Reference proteome</keyword>
<dbReference type="EC" id="3.4.16.-" evidence="6"/>
<dbReference type="GO" id="GO:0000324">
    <property type="term" value="C:fungal-type vacuole"/>
    <property type="evidence" value="ECO:0007669"/>
    <property type="project" value="TreeGrafter"/>
</dbReference>
<dbReference type="PANTHER" id="PTHR11802">
    <property type="entry name" value="SERINE PROTEASE FAMILY S10 SERINE CARBOXYPEPTIDASE"/>
    <property type="match status" value="1"/>
</dbReference>
<dbReference type="OrthoDB" id="443318at2759"/>
<organism evidence="7 8">
    <name type="scientific">Coniophora puteana (strain RWD-64-598)</name>
    <name type="common">Brown rot fungus</name>
    <dbReference type="NCBI Taxonomy" id="741705"/>
    <lineage>
        <taxon>Eukaryota</taxon>
        <taxon>Fungi</taxon>
        <taxon>Dikarya</taxon>
        <taxon>Basidiomycota</taxon>
        <taxon>Agaricomycotina</taxon>
        <taxon>Agaricomycetes</taxon>
        <taxon>Agaricomycetidae</taxon>
        <taxon>Boletales</taxon>
        <taxon>Coniophorineae</taxon>
        <taxon>Coniophoraceae</taxon>
        <taxon>Coniophora</taxon>
    </lineage>
</organism>
<feature type="signal peptide" evidence="6">
    <location>
        <begin position="1"/>
        <end position="17"/>
    </location>
</feature>
<name>A0A5M3MK49_CONPW</name>
<comment type="similarity">
    <text evidence="1 6">Belongs to the peptidase S10 family.</text>
</comment>
<evidence type="ECO:0000256" key="1">
    <source>
        <dbReference type="ARBA" id="ARBA00009431"/>
    </source>
</evidence>
<protein>
    <recommendedName>
        <fullName evidence="6">Carboxypeptidase</fullName>
        <ecNumber evidence="6">3.4.16.-</ecNumber>
    </recommendedName>
</protein>
<dbReference type="Gene3D" id="1.10.287.410">
    <property type="match status" value="1"/>
</dbReference>
<dbReference type="PANTHER" id="PTHR11802:SF64">
    <property type="entry name" value="CARBOXYPEPTIDASE"/>
    <property type="match status" value="1"/>
</dbReference>
<accession>A0A5M3MK49</accession>
<evidence type="ECO:0000256" key="3">
    <source>
        <dbReference type="ARBA" id="ARBA00022670"/>
    </source>
</evidence>
<reference evidence="8" key="1">
    <citation type="journal article" date="2012" name="Science">
        <title>The Paleozoic origin of enzymatic lignin decomposition reconstructed from 31 fungal genomes.</title>
        <authorList>
            <person name="Floudas D."/>
            <person name="Binder M."/>
            <person name="Riley R."/>
            <person name="Barry K."/>
            <person name="Blanchette R.A."/>
            <person name="Henrissat B."/>
            <person name="Martinez A.T."/>
            <person name="Otillar R."/>
            <person name="Spatafora J.W."/>
            <person name="Yadav J.S."/>
            <person name="Aerts A."/>
            <person name="Benoit I."/>
            <person name="Boyd A."/>
            <person name="Carlson A."/>
            <person name="Copeland A."/>
            <person name="Coutinho P.M."/>
            <person name="de Vries R.P."/>
            <person name="Ferreira P."/>
            <person name="Findley K."/>
            <person name="Foster B."/>
            <person name="Gaskell J."/>
            <person name="Glotzer D."/>
            <person name="Gorecki P."/>
            <person name="Heitman J."/>
            <person name="Hesse C."/>
            <person name="Hori C."/>
            <person name="Igarashi K."/>
            <person name="Jurgens J.A."/>
            <person name="Kallen N."/>
            <person name="Kersten P."/>
            <person name="Kohler A."/>
            <person name="Kuees U."/>
            <person name="Kumar T.K.A."/>
            <person name="Kuo A."/>
            <person name="LaButti K."/>
            <person name="Larrondo L.F."/>
            <person name="Lindquist E."/>
            <person name="Ling A."/>
            <person name="Lombard V."/>
            <person name="Lucas S."/>
            <person name="Lundell T."/>
            <person name="Martin R."/>
            <person name="McLaughlin D.J."/>
            <person name="Morgenstern I."/>
            <person name="Morin E."/>
            <person name="Murat C."/>
            <person name="Nagy L.G."/>
            <person name="Nolan M."/>
            <person name="Ohm R.A."/>
            <person name="Patyshakuliyeva A."/>
            <person name="Rokas A."/>
            <person name="Ruiz-Duenas F.J."/>
            <person name="Sabat G."/>
            <person name="Salamov A."/>
            <person name="Samejima M."/>
            <person name="Schmutz J."/>
            <person name="Slot J.C."/>
            <person name="St John F."/>
            <person name="Stenlid J."/>
            <person name="Sun H."/>
            <person name="Sun S."/>
            <person name="Syed K."/>
            <person name="Tsang A."/>
            <person name="Wiebenga A."/>
            <person name="Young D."/>
            <person name="Pisabarro A."/>
            <person name="Eastwood D.C."/>
            <person name="Martin F."/>
            <person name="Cullen D."/>
            <person name="Grigoriev I.V."/>
            <person name="Hibbett D.S."/>
        </authorList>
    </citation>
    <scope>NUCLEOTIDE SEQUENCE [LARGE SCALE GENOMIC DNA]</scope>
    <source>
        <strain evidence="8">RWD-64-598 SS2</strain>
    </source>
</reference>
<gene>
    <name evidence="7" type="ORF">CONPUDRAFT_166338</name>
</gene>
<dbReference type="GeneID" id="19205525"/>
<dbReference type="OMA" id="TFLQRWF"/>
<keyword evidence="5" id="KW-0325">Glycoprotein</keyword>
<dbReference type="GO" id="GO:0004185">
    <property type="term" value="F:serine-type carboxypeptidase activity"/>
    <property type="evidence" value="ECO:0007669"/>
    <property type="project" value="UniProtKB-UniRule"/>
</dbReference>
<keyword evidence="3 6" id="KW-0645">Protease</keyword>
<dbReference type="PRINTS" id="PR00724">
    <property type="entry name" value="CRBOXYPTASEC"/>
</dbReference>
<evidence type="ECO:0000313" key="8">
    <source>
        <dbReference type="Proteomes" id="UP000053558"/>
    </source>
</evidence>
<dbReference type="AlphaFoldDB" id="A0A5M3MK49"/>